<keyword evidence="2" id="KW-0695">RNA-directed DNA polymerase</keyword>
<feature type="domain" description="Reverse transcriptase Ty1/copia-type" evidence="1">
    <location>
        <begin position="2"/>
        <end position="56"/>
    </location>
</feature>
<accession>A0A6A4NQJ2</accession>
<sequence length="105" mass="11952">MIQGEFEMSMMGKLNYFLGLQIKQLNNGIFVSQSKYCKDLLKRFEVDDCKPIATPMGSSTYIDADDAGKCIEISKYRGMIGSLLYLTANRPYIMFSVCLCTRYQS</sequence>
<dbReference type="Pfam" id="PF07727">
    <property type="entry name" value="RVT_2"/>
    <property type="match status" value="1"/>
</dbReference>
<comment type="caution">
    <text evidence="2">The sequence shown here is derived from an EMBL/GenBank/DDBJ whole genome shotgun (WGS) entry which is preliminary data.</text>
</comment>
<proteinExistence type="predicted"/>
<dbReference type="Proteomes" id="UP000447434">
    <property type="component" value="Chromosome 22"/>
</dbReference>
<evidence type="ECO:0000313" key="2">
    <source>
        <dbReference type="EMBL" id="KAE9588848.1"/>
    </source>
</evidence>
<keyword evidence="3" id="KW-1185">Reference proteome</keyword>
<organism evidence="2 3">
    <name type="scientific">Lupinus albus</name>
    <name type="common">White lupine</name>
    <name type="synonym">Lupinus termis</name>
    <dbReference type="NCBI Taxonomy" id="3870"/>
    <lineage>
        <taxon>Eukaryota</taxon>
        <taxon>Viridiplantae</taxon>
        <taxon>Streptophyta</taxon>
        <taxon>Embryophyta</taxon>
        <taxon>Tracheophyta</taxon>
        <taxon>Spermatophyta</taxon>
        <taxon>Magnoliopsida</taxon>
        <taxon>eudicotyledons</taxon>
        <taxon>Gunneridae</taxon>
        <taxon>Pentapetalae</taxon>
        <taxon>rosids</taxon>
        <taxon>fabids</taxon>
        <taxon>Fabales</taxon>
        <taxon>Fabaceae</taxon>
        <taxon>Papilionoideae</taxon>
        <taxon>50 kb inversion clade</taxon>
        <taxon>genistoids sensu lato</taxon>
        <taxon>core genistoids</taxon>
        <taxon>Genisteae</taxon>
        <taxon>Lupinus</taxon>
    </lineage>
</organism>
<dbReference type="InterPro" id="IPR013103">
    <property type="entry name" value="RVT_2"/>
</dbReference>
<reference evidence="3" key="1">
    <citation type="journal article" date="2020" name="Nat. Commun.">
        <title>Genome sequence of the cluster root forming white lupin.</title>
        <authorList>
            <person name="Hufnagel B."/>
            <person name="Marques A."/>
            <person name="Soriano A."/>
            <person name="Marques L."/>
            <person name="Divol F."/>
            <person name="Doumas P."/>
            <person name="Sallet E."/>
            <person name="Mancinotti D."/>
            <person name="Carrere S."/>
            <person name="Marande W."/>
            <person name="Arribat S."/>
            <person name="Keller J."/>
            <person name="Huneau C."/>
            <person name="Blein T."/>
            <person name="Aime D."/>
            <person name="Laguerre M."/>
            <person name="Taylor J."/>
            <person name="Schubert V."/>
            <person name="Nelson M."/>
            <person name="Geu-Flores F."/>
            <person name="Crespi M."/>
            <person name="Gallardo-Guerrero K."/>
            <person name="Delaux P.-M."/>
            <person name="Salse J."/>
            <person name="Berges H."/>
            <person name="Guyot R."/>
            <person name="Gouzy J."/>
            <person name="Peret B."/>
        </authorList>
    </citation>
    <scope>NUCLEOTIDE SEQUENCE [LARGE SCALE GENOMIC DNA]</scope>
    <source>
        <strain evidence="3">cv. Amiga</strain>
    </source>
</reference>
<name>A0A6A4NQJ2_LUPAL</name>
<dbReference type="GO" id="GO:0003964">
    <property type="term" value="F:RNA-directed DNA polymerase activity"/>
    <property type="evidence" value="ECO:0007669"/>
    <property type="project" value="UniProtKB-KW"/>
</dbReference>
<evidence type="ECO:0000313" key="3">
    <source>
        <dbReference type="Proteomes" id="UP000447434"/>
    </source>
</evidence>
<keyword evidence="2" id="KW-0808">Transferase</keyword>
<gene>
    <name evidence="2" type="ORF">Lalb_Chr22g0359931</name>
</gene>
<dbReference type="OrthoDB" id="1711781at2759"/>
<dbReference type="EMBL" id="WOCE01000022">
    <property type="protein sequence ID" value="KAE9588848.1"/>
    <property type="molecule type" value="Genomic_DNA"/>
</dbReference>
<keyword evidence="2" id="KW-0548">Nucleotidyltransferase</keyword>
<dbReference type="AlphaFoldDB" id="A0A6A4NQJ2"/>
<evidence type="ECO:0000259" key="1">
    <source>
        <dbReference type="Pfam" id="PF07727"/>
    </source>
</evidence>
<protein>
    <submittedName>
        <fullName evidence="2">Putative RNA-directed DNA polymerase</fullName>
    </submittedName>
</protein>